<feature type="domain" description="Beta-ketoacyl-[acyl-carrier-protein] synthase III N-terminal" evidence="4">
    <location>
        <begin position="122"/>
        <end position="200"/>
    </location>
</feature>
<dbReference type="SMR" id="A0A3A3Z1E8"/>
<dbReference type="EMBL" id="QZEZ01000007">
    <property type="protein sequence ID" value="RJK94217.1"/>
    <property type="molecule type" value="Genomic_DNA"/>
</dbReference>
<dbReference type="GO" id="GO:0004315">
    <property type="term" value="F:3-oxoacyl-[acyl-carrier-protein] synthase activity"/>
    <property type="evidence" value="ECO:0007669"/>
    <property type="project" value="InterPro"/>
</dbReference>
<keyword evidence="1" id="KW-0808">Transferase</keyword>
<dbReference type="Pfam" id="PF08545">
    <property type="entry name" value="ACP_syn_III"/>
    <property type="match status" value="1"/>
</dbReference>
<evidence type="ECO:0000256" key="2">
    <source>
        <dbReference type="ARBA" id="ARBA00023315"/>
    </source>
</evidence>
<evidence type="ECO:0000313" key="6">
    <source>
        <dbReference type="Proteomes" id="UP000265614"/>
    </source>
</evidence>
<dbReference type="InterPro" id="IPR013751">
    <property type="entry name" value="ACP_syn_III_N"/>
</dbReference>
<dbReference type="InterPro" id="IPR013747">
    <property type="entry name" value="ACP_syn_III_C"/>
</dbReference>
<keyword evidence="2" id="KW-0012">Acyltransferase</keyword>
<sequence length="342" mass="36461">MPNAGQRYSDVVISGLAHLDAPQVLTSEAIEDRLAPAMKRLGVGRGLLGRLVGISQRRVWDEGTPPSDPAAEAGRRAIERSGVPAEQLGMLVNTSVSRDFLEPSTASIVHGKLGLPTTAMNFDLGNACLGFVNGMNLVSTMIERGEIDHGIVVNAESSRFVVESTIERLLTKGTPEVLREQFATLTLGSGAVAMVLSRKGTVDDGHAYLGGLSRASTQHAHLCTGHAHEMLTDLRGLLDAGIELGHLTWKEAVDAYGWDPDGFDLYALHQVSLVHTRAVCDTLGIDPQRVPLIFPEHGNMGPASVPYVLSKAAEEGRLRRGDKAVLMGIGSGLNACAAEVHW</sequence>
<dbReference type="NCBIfam" id="NF006720">
    <property type="entry name" value="PRK09258.1"/>
    <property type="match status" value="1"/>
</dbReference>
<dbReference type="Gene3D" id="3.40.47.10">
    <property type="match status" value="2"/>
</dbReference>
<dbReference type="Pfam" id="PF08541">
    <property type="entry name" value="ACP_syn_III_C"/>
    <property type="match status" value="1"/>
</dbReference>
<evidence type="ECO:0000259" key="3">
    <source>
        <dbReference type="Pfam" id="PF08541"/>
    </source>
</evidence>
<dbReference type="GO" id="GO:0006633">
    <property type="term" value="P:fatty acid biosynthetic process"/>
    <property type="evidence" value="ECO:0007669"/>
    <property type="project" value="InterPro"/>
</dbReference>
<organism evidence="5 6">
    <name type="scientific">Vallicoccus soli</name>
    <dbReference type="NCBI Taxonomy" id="2339232"/>
    <lineage>
        <taxon>Bacteria</taxon>
        <taxon>Bacillati</taxon>
        <taxon>Actinomycetota</taxon>
        <taxon>Actinomycetes</taxon>
        <taxon>Motilibacterales</taxon>
        <taxon>Vallicoccaceae</taxon>
        <taxon>Vallicoccus</taxon>
    </lineage>
</organism>
<protein>
    <submittedName>
        <fullName evidence="5">3-oxoacyl-ACP synthase III</fullName>
    </submittedName>
</protein>
<dbReference type="RefSeq" id="WP_119951226.1">
    <property type="nucleotide sequence ID" value="NZ_QZEZ01000007.1"/>
</dbReference>
<dbReference type="OrthoDB" id="9788274at2"/>
<feature type="domain" description="Beta-ketoacyl-[acyl-carrier-protein] synthase III C-terminal" evidence="3">
    <location>
        <begin position="255"/>
        <end position="342"/>
    </location>
</feature>
<reference evidence="5 6" key="1">
    <citation type="submission" date="2018-09" db="EMBL/GenBank/DDBJ databases">
        <title>YIM 75000 draft genome.</title>
        <authorList>
            <person name="Tang S."/>
            <person name="Feng Y."/>
        </authorList>
    </citation>
    <scope>NUCLEOTIDE SEQUENCE [LARGE SCALE GENOMIC DNA]</scope>
    <source>
        <strain evidence="5 6">YIM 75000</strain>
    </source>
</reference>
<evidence type="ECO:0000256" key="1">
    <source>
        <dbReference type="ARBA" id="ARBA00022679"/>
    </source>
</evidence>
<dbReference type="SUPFAM" id="SSF53901">
    <property type="entry name" value="Thiolase-like"/>
    <property type="match status" value="1"/>
</dbReference>
<dbReference type="CDD" id="cd00830">
    <property type="entry name" value="KAS_III"/>
    <property type="match status" value="1"/>
</dbReference>
<gene>
    <name evidence="5" type="ORF">D5H78_14580</name>
</gene>
<evidence type="ECO:0000259" key="4">
    <source>
        <dbReference type="Pfam" id="PF08545"/>
    </source>
</evidence>
<dbReference type="InterPro" id="IPR016039">
    <property type="entry name" value="Thiolase-like"/>
</dbReference>
<dbReference type="AlphaFoldDB" id="A0A3A3Z1E8"/>
<proteinExistence type="predicted"/>
<dbReference type="PANTHER" id="PTHR34069:SF3">
    <property type="entry name" value="ACYL-COA:ACYL-COA ALKYLTRANSFERASE"/>
    <property type="match status" value="1"/>
</dbReference>
<evidence type="ECO:0000313" key="5">
    <source>
        <dbReference type="EMBL" id="RJK94217.1"/>
    </source>
</evidence>
<name>A0A3A3Z1E8_9ACTN</name>
<dbReference type="PANTHER" id="PTHR34069">
    <property type="entry name" value="3-OXOACYL-[ACYL-CARRIER-PROTEIN] SYNTHASE 3"/>
    <property type="match status" value="1"/>
</dbReference>
<dbReference type="Proteomes" id="UP000265614">
    <property type="component" value="Unassembled WGS sequence"/>
</dbReference>
<dbReference type="GO" id="GO:0044550">
    <property type="term" value="P:secondary metabolite biosynthetic process"/>
    <property type="evidence" value="ECO:0007669"/>
    <property type="project" value="TreeGrafter"/>
</dbReference>
<accession>A0A3A3Z1E8</accession>
<comment type="caution">
    <text evidence="5">The sequence shown here is derived from an EMBL/GenBank/DDBJ whole genome shotgun (WGS) entry which is preliminary data.</text>
</comment>
<keyword evidence="6" id="KW-1185">Reference proteome</keyword>